<dbReference type="SMART" id="SM00642">
    <property type="entry name" value="Aamy"/>
    <property type="match status" value="1"/>
</dbReference>
<feature type="site" description="Transition state stabilizer" evidence="14">
    <location>
        <position position="183"/>
    </location>
</feature>
<dbReference type="STRING" id="1328760.A0A165G2D3"/>
<comment type="cofactor">
    <cofactor evidence="2">
        <name>Ca(2+)</name>
        <dbReference type="ChEBI" id="CHEBI:29108"/>
    </cofactor>
</comment>
<feature type="binding site" evidence="16">
    <location>
        <position position="90"/>
    </location>
    <ligand>
        <name>substrate</name>
    </ligand>
</feature>
<dbReference type="GO" id="GO:0004556">
    <property type="term" value="F:alpha-amylase activity"/>
    <property type="evidence" value="ECO:0007669"/>
    <property type="project" value="UniProtKB-EC"/>
</dbReference>
<feature type="binding site" evidence="16">
    <location>
        <position position="120"/>
    </location>
    <ligand>
        <name>substrate</name>
    </ligand>
</feature>
<dbReference type="InParanoid" id="A0A165G2D3"/>
<keyword evidence="10" id="KW-0325">Glycoprotein</keyword>
<dbReference type="AlphaFoldDB" id="A0A165G2D3"/>
<dbReference type="EC" id="3.2.1.1" evidence="4"/>
<evidence type="ECO:0000256" key="3">
    <source>
        <dbReference type="ARBA" id="ARBA00008061"/>
    </source>
</evidence>
<evidence type="ECO:0000256" key="15">
    <source>
        <dbReference type="PIRSR" id="PIRSR001024-4"/>
    </source>
</evidence>
<name>A0A165G2D3_XYLHT</name>
<evidence type="ECO:0000256" key="14">
    <source>
        <dbReference type="PIRSR" id="PIRSR001024-2"/>
    </source>
</evidence>
<keyword evidence="7 18" id="KW-0378">Hydrolase</keyword>
<evidence type="ECO:0000256" key="4">
    <source>
        <dbReference type="ARBA" id="ARBA00012595"/>
    </source>
</evidence>
<feature type="disulfide bond" evidence="15">
    <location>
        <begin position="126"/>
        <end position="169"/>
    </location>
</feature>
<keyword evidence="6" id="KW-0732">Signal</keyword>
<evidence type="ECO:0000256" key="11">
    <source>
        <dbReference type="ARBA" id="ARBA00023277"/>
    </source>
</evidence>
<dbReference type="SUPFAM" id="SSF51445">
    <property type="entry name" value="(Trans)glycosidases"/>
    <property type="match status" value="1"/>
</dbReference>
<evidence type="ECO:0000256" key="9">
    <source>
        <dbReference type="ARBA" id="ARBA00023157"/>
    </source>
</evidence>
<sequence>MVDVVTNHFGAPGPAESVDYTQFNPFNSPSYFHPICFINDYSNQTQVEVCDIGTDAYPLPDVNTTQAGVRTAWQNWIQYMVSTYSIDGIRIDSVKNVEKDFWQPFNKAAGVYAVGEVSDGNVDYVCPYTSVLDGVLDYPSYWQATNFFSNPSATSANFVGEFNYMKQECKDMTTLGPFSENHDQARFASHTSDLVLAKNIMAWTLLADGVPILYQGQEQHLNGSADPYDREAIWLTGYNTSAPLYKFATQMNAIRKLAIAKSSDYVTTPSTIVYSDDHNVAFRKGDSSYMILNVLNNLGSSAQTYTVNLPNVGFPAGLTVVDVLSCRQVVVGSDGSLNAYFTGGLPMVYYPQYLLSGSGWCGY</sequence>
<dbReference type="InterPro" id="IPR006047">
    <property type="entry name" value="GH13_cat_dom"/>
</dbReference>
<dbReference type="InterPro" id="IPR017853">
    <property type="entry name" value="GH"/>
</dbReference>
<feature type="active site" description="Nucleophile" evidence="13">
    <location>
        <position position="92"/>
    </location>
</feature>
<dbReference type="Proteomes" id="UP000076632">
    <property type="component" value="Unassembled WGS sequence"/>
</dbReference>
<keyword evidence="8" id="KW-0106">Calcium</keyword>
<accession>A0A165G2D3</accession>
<comment type="catalytic activity">
    <reaction evidence="1">
        <text>Endohydrolysis of (1-&gt;4)-alpha-D-glucosidic linkages in polysaccharides containing three or more (1-&gt;4)-alpha-linked D-glucose units.</text>
        <dbReference type="EC" id="3.2.1.1"/>
    </reaction>
</comment>
<evidence type="ECO:0000256" key="1">
    <source>
        <dbReference type="ARBA" id="ARBA00000548"/>
    </source>
</evidence>
<keyword evidence="5" id="KW-0479">Metal-binding</keyword>
<evidence type="ECO:0000256" key="16">
    <source>
        <dbReference type="PIRSR" id="PIRSR001024-5"/>
    </source>
</evidence>
<protein>
    <recommendedName>
        <fullName evidence="4">alpha-amylase</fullName>
        <ecNumber evidence="4">3.2.1.1</ecNumber>
    </recommendedName>
</protein>
<evidence type="ECO:0000256" key="6">
    <source>
        <dbReference type="ARBA" id="ARBA00022729"/>
    </source>
</evidence>
<feature type="disulfide bond" evidence="15">
    <location>
        <begin position="326"/>
        <end position="361"/>
    </location>
</feature>
<evidence type="ECO:0000256" key="12">
    <source>
        <dbReference type="ARBA" id="ARBA00023295"/>
    </source>
</evidence>
<dbReference type="OrthoDB" id="204980at2759"/>
<feature type="binding site" evidence="16">
    <location>
        <position position="183"/>
    </location>
    <ligand>
        <name>substrate</name>
    </ligand>
</feature>
<comment type="similarity">
    <text evidence="3">Belongs to the glycosyl hydrolase 13 family.</text>
</comment>
<proteinExistence type="inferred from homology"/>
<gene>
    <name evidence="18" type="ORF">L228DRAFT_261806</name>
</gene>
<dbReference type="PANTHER" id="PTHR10357:SF215">
    <property type="entry name" value="ALPHA-AMYLASE 1"/>
    <property type="match status" value="1"/>
</dbReference>
<dbReference type="GeneID" id="28899503"/>
<evidence type="ECO:0000256" key="2">
    <source>
        <dbReference type="ARBA" id="ARBA00001913"/>
    </source>
</evidence>
<dbReference type="Pfam" id="PF09260">
    <property type="entry name" value="A_amylase_dom_C"/>
    <property type="match status" value="1"/>
</dbReference>
<evidence type="ECO:0000256" key="13">
    <source>
        <dbReference type="PIRSR" id="PIRSR001024-1"/>
    </source>
</evidence>
<dbReference type="InterPro" id="IPR013780">
    <property type="entry name" value="Glyco_hydro_b"/>
</dbReference>
<evidence type="ECO:0000313" key="18">
    <source>
        <dbReference type="EMBL" id="KZF21659.1"/>
    </source>
</evidence>
<feature type="binding site" evidence="16">
    <location>
        <position position="230"/>
    </location>
    <ligand>
        <name>substrate</name>
    </ligand>
</feature>
<dbReference type="InterPro" id="IPR013777">
    <property type="entry name" value="A-amylase-like"/>
</dbReference>
<dbReference type="RefSeq" id="XP_018187214.1">
    <property type="nucleotide sequence ID" value="XM_018334366.1"/>
</dbReference>
<evidence type="ECO:0000256" key="5">
    <source>
        <dbReference type="ARBA" id="ARBA00022723"/>
    </source>
</evidence>
<dbReference type="Gene3D" id="2.60.40.1180">
    <property type="entry name" value="Golgi alpha-mannosidase II"/>
    <property type="match status" value="1"/>
</dbReference>
<evidence type="ECO:0000313" key="19">
    <source>
        <dbReference type="Proteomes" id="UP000076632"/>
    </source>
</evidence>
<keyword evidence="9 15" id="KW-1015">Disulfide bond</keyword>
<feature type="domain" description="Glycosyl hydrolase family 13 catalytic" evidence="17">
    <location>
        <begin position="1"/>
        <end position="255"/>
    </location>
</feature>
<keyword evidence="19" id="KW-1185">Reference proteome</keyword>
<dbReference type="OMA" id="HERSMYL"/>
<keyword evidence="11" id="KW-0119">Carbohydrate metabolism</keyword>
<evidence type="ECO:0000256" key="7">
    <source>
        <dbReference type="ARBA" id="ARBA00022801"/>
    </source>
</evidence>
<dbReference type="GO" id="GO:0016052">
    <property type="term" value="P:carbohydrate catabolic process"/>
    <property type="evidence" value="ECO:0007669"/>
    <property type="project" value="InterPro"/>
</dbReference>
<feature type="active site" description="Proton donor" evidence="13">
    <location>
        <position position="116"/>
    </location>
</feature>
<feature type="binding site" evidence="16">
    <location>
        <position position="8"/>
    </location>
    <ligand>
        <name>substrate</name>
    </ligand>
</feature>
<feature type="disulfide bond" evidence="15">
    <location>
        <begin position="36"/>
        <end position="50"/>
    </location>
</feature>
<dbReference type="PANTHER" id="PTHR10357">
    <property type="entry name" value="ALPHA-AMYLASE FAMILY MEMBER"/>
    <property type="match status" value="1"/>
</dbReference>
<reference evidence="18 19" key="1">
    <citation type="journal article" date="2016" name="Fungal Biol.">
        <title>The genome of Xylona heveae provides a window into fungal endophytism.</title>
        <authorList>
            <person name="Gazis R."/>
            <person name="Kuo A."/>
            <person name="Riley R."/>
            <person name="LaButti K."/>
            <person name="Lipzen A."/>
            <person name="Lin J."/>
            <person name="Amirebrahimi M."/>
            <person name="Hesse C.N."/>
            <person name="Spatafora J.W."/>
            <person name="Henrissat B."/>
            <person name="Hainaut M."/>
            <person name="Grigoriev I.V."/>
            <person name="Hibbett D.S."/>
        </authorList>
    </citation>
    <scope>NUCLEOTIDE SEQUENCE [LARGE SCALE GENOMIC DNA]</scope>
    <source>
        <strain evidence="18 19">TC161</strain>
    </source>
</reference>
<dbReference type="Gene3D" id="3.20.20.80">
    <property type="entry name" value="Glycosidases"/>
    <property type="match status" value="1"/>
</dbReference>
<dbReference type="GO" id="GO:0005509">
    <property type="term" value="F:calcium ion binding"/>
    <property type="evidence" value="ECO:0007669"/>
    <property type="project" value="InterPro"/>
</dbReference>
<organism evidence="18 19">
    <name type="scientific">Xylona heveae (strain CBS 132557 / TC161)</name>
    <dbReference type="NCBI Taxonomy" id="1328760"/>
    <lineage>
        <taxon>Eukaryota</taxon>
        <taxon>Fungi</taxon>
        <taxon>Dikarya</taxon>
        <taxon>Ascomycota</taxon>
        <taxon>Pezizomycotina</taxon>
        <taxon>Xylonomycetes</taxon>
        <taxon>Xylonales</taxon>
        <taxon>Xylonaceae</taxon>
        <taxon>Xylona</taxon>
    </lineage>
</organism>
<dbReference type="InterPro" id="IPR015340">
    <property type="entry name" value="A_amylase_C_dom"/>
</dbReference>
<keyword evidence="12" id="KW-0326">Glycosidase</keyword>
<evidence type="ECO:0000256" key="10">
    <source>
        <dbReference type="ARBA" id="ARBA00023180"/>
    </source>
</evidence>
<dbReference type="EMBL" id="KV407460">
    <property type="protein sequence ID" value="KZF21659.1"/>
    <property type="molecule type" value="Genomic_DNA"/>
</dbReference>
<dbReference type="PIRSF" id="PIRSF001024">
    <property type="entry name" value="Alph-amyl_fung"/>
    <property type="match status" value="1"/>
</dbReference>
<evidence type="ECO:0000256" key="8">
    <source>
        <dbReference type="ARBA" id="ARBA00022837"/>
    </source>
</evidence>
<evidence type="ECO:0000259" key="17">
    <source>
        <dbReference type="SMART" id="SM00642"/>
    </source>
</evidence>
<dbReference type="SUPFAM" id="SSF51011">
    <property type="entry name" value="Glycosyl hydrolase domain"/>
    <property type="match status" value="1"/>
</dbReference>